<dbReference type="InterPro" id="IPR050261">
    <property type="entry name" value="FrsA_esterase"/>
</dbReference>
<accession>A0A846MSF5</accession>
<evidence type="ECO:0000313" key="5">
    <source>
        <dbReference type="Proteomes" id="UP000537126"/>
    </source>
</evidence>
<sequence length="287" mass="32049">MQNIRRLAHTIEADGYKPITLDLHYPAGKKSLPVLIFIHGFKGFKDWGHWHLMADAWAASGRAVVRMNLSYNGTTPEHPTELLDLEAFGHETFAHDVEDVNRVVAFLKTSTWAKQEGIIDPERLALIGHSRGGAVAILAGAALRDAVKALITLASIDNTGFLWTEERRQQILEQGAVYILNARTGQNLPIYRAVYDDWWAKKDSDYNLEDKAKSLKVPVLVIHGTADESVPVEAARRLTSWLPKATLYLVEGAGHTFGGKHPYEVQELPPHTKEVIHATVDFLNKHL</sequence>
<organism evidence="4 5">
    <name type="scientific">Thermonema lapsum</name>
    <dbReference type="NCBI Taxonomy" id="28195"/>
    <lineage>
        <taxon>Bacteria</taxon>
        <taxon>Pseudomonadati</taxon>
        <taxon>Bacteroidota</taxon>
        <taxon>Cytophagia</taxon>
        <taxon>Cytophagales</taxon>
        <taxon>Thermonemataceae</taxon>
        <taxon>Thermonema</taxon>
    </lineage>
</organism>
<evidence type="ECO:0000313" key="4">
    <source>
        <dbReference type="EMBL" id="NIK74282.1"/>
    </source>
</evidence>
<dbReference type="Pfam" id="PF12697">
    <property type="entry name" value="Abhydrolase_6"/>
    <property type="match status" value="1"/>
</dbReference>
<comment type="similarity">
    <text evidence="2">Belongs to the AB hydrolase superfamily. FUS2 hydrolase family.</text>
</comment>
<evidence type="ECO:0000256" key="1">
    <source>
        <dbReference type="ARBA" id="ARBA00022801"/>
    </source>
</evidence>
<dbReference type="PANTHER" id="PTHR22946">
    <property type="entry name" value="DIENELACTONE HYDROLASE DOMAIN-CONTAINING PROTEIN-RELATED"/>
    <property type="match status" value="1"/>
</dbReference>
<dbReference type="AlphaFoldDB" id="A0A846MSF5"/>
<dbReference type="InterPro" id="IPR000073">
    <property type="entry name" value="AB_hydrolase_1"/>
</dbReference>
<dbReference type="RefSeq" id="WP_166919811.1">
    <property type="nucleotide sequence ID" value="NZ_JAASRN010000002.1"/>
</dbReference>
<dbReference type="Proteomes" id="UP000537126">
    <property type="component" value="Unassembled WGS sequence"/>
</dbReference>
<protein>
    <submittedName>
        <fullName evidence="4">Pimeloyl-ACP methyl ester carboxylesterase</fullName>
    </submittedName>
</protein>
<keyword evidence="5" id="KW-1185">Reference proteome</keyword>
<keyword evidence="1" id="KW-0378">Hydrolase</keyword>
<name>A0A846MSF5_9BACT</name>
<gene>
    <name evidence="4" type="ORF">FHS56_001795</name>
</gene>
<reference evidence="4 5" key="1">
    <citation type="submission" date="2020-03" db="EMBL/GenBank/DDBJ databases">
        <title>Genomic Encyclopedia of Type Strains, Phase IV (KMG-IV): sequencing the most valuable type-strain genomes for metagenomic binning, comparative biology and taxonomic classification.</title>
        <authorList>
            <person name="Goeker M."/>
        </authorList>
    </citation>
    <scope>NUCLEOTIDE SEQUENCE [LARGE SCALE GENOMIC DNA]</scope>
    <source>
        <strain evidence="4 5">DSM 5718</strain>
    </source>
</reference>
<feature type="domain" description="AB hydrolase-1" evidence="3">
    <location>
        <begin position="35"/>
        <end position="258"/>
    </location>
</feature>
<comment type="caution">
    <text evidence="4">The sequence shown here is derived from an EMBL/GenBank/DDBJ whole genome shotgun (WGS) entry which is preliminary data.</text>
</comment>
<dbReference type="InterPro" id="IPR029058">
    <property type="entry name" value="AB_hydrolase_fold"/>
</dbReference>
<proteinExistence type="inferred from homology"/>
<evidence type="ECO:0000259" key="3">
    <source>
        <dbReference type="Pfam" id="PF12697"/>
    </source>
</evidence>
<dbReference type="PANTHER" id="PTHR22946:SF9">
    <property type="entry name" value="POLYKETIDE TRANSFERASE AF380"/>
    <property type="match status" value="1"/>
</dbReference>
<dbReference type="Gene3D" id="3.40.50.1820">
    <property type="entry name" value="alpha/beta hydrolase"/>
    <property type="match status" value="1"/>
</dbReference>
<dbReference type="SUPFAM" id="SSF53474">
    <property type="entry name" value="alpha/beta-Hydrolases"/>
    <property type="match status" value="1"/>
</dbReference>
<dbReference type="GO" id="GO:0052689">
    <property type="term" value="F:carboxylic ester hydrolase activity"/>
    <property type="evidence" value="ECO:0007669"/>
    <property type="project" value="UniProtKB-ARBA"/>
</dbReference>
<dbReference type="EMBL" id="JAASRN010000002">
    <property type="protein sequence ID" value="NIK74282.1"/>
    <property type="molecule type" value="Genomic_DNA"/>
</dbReference>
<evidence type="ECO:0000256" key="2">
    <source>
        <dbReference type="ARBA" id="ARBA00038115"/>
    </source>
</evidence>